<reference evidence="1" key="1">
    <citation type="submission" date="2018-01" db="EMBL/GenBank/DDBJ databases">
        <title>An insight into the sialome of Amazonian anophelines.</title>
        <authorList>
            <person name="Ribeiro J.M."/>
            <person name="Scarpassa V."/>
            <person name="Calvo E."/>
        </authorList>
    </citation>
    <scope>NUCLEOTIDE SEQUENCE</scope>
    <source>
        <tissue evidence="1">Salivary glands</tissue>
    </source>
</reference>
<name>A0A2M4CFD0_9DIPT</name>
<dbReference type="EMBL" id="GGFJ01014497">
    <property type="protein sequence ID" value="MBW63638.1"/>
    <property type="molecule type" value="Transcribed_RNA"/>
</dbReference>
<sequence length="70" mass="7597">MCVCVSIWSARVCVAFDCIKNIPIVHSLSLSPSPSFSLSLICISIFGASYKLGNTMAWDGRWYAHGANEA</sequence>
<accession>A0A2M4CFD0</accession>
<proteinExistence type="predicted"/>
<evidence type="ECO:0000313" key="1">
    <source>
        <dbReference type="EMBL" id="MBW63638.1"/>
    </source>
</evidence>
<protein>
    <submittedName>
        <fullName evidence="1">Putative secreted protein</fullName>
    </submittedName>
</protein>
<dbReference type="AlphaFoldDB" id="A0A2M4CFD0"/>
<organism evidence="1">
    <name type="scientific">Anopheles marajoara</name>
    <dbReference type="NCBI Taxonomy" id="58244"/>
    <lineage>
        <taxon>Eukaryota</taxon>
        <taxon>Metazoa</taxon>
        <taxon>Ecdysozoa</taxon>
        <taxon>Arthropoda</taxon>
        <taxon>Hexapoda</taxon>
        <taxon>Insecta</taxon>
        <taxon>Pterygota</taxon>
        <taxon>Neoptera</taxon>
        <taxon>Endopterygota</taxon>
        <taxon>Diptera</taxon>
        <taxon>Nematocera</taxon>
        <taxon>Culicoidea</taxon>
        <taxon>Culicidae</taxon>
        <taxon>Anophelinae</taxon>
        <taxon>Anopheles</taxon>
    </lineage>
</organism>